<evidence type="ECO:0000256" key="3">
    <source>
        <dbReference type="ARBA" id="ARBA00006263"/>
    </source>
</evidence>
<dbReference type="STRING" id="1178482.AR456_12875"/>
<keyword evidence="8 9" id="KW-0472">Membrane</keyword>
<reference evidence="10 11" key="1">
    <citation type="submission" date="2013-08" db="EMBL/GenBank/DDBJ databases">
        <title>draft genome of Halomonas huanghegensis, strain BJGMM-B45T.</title>
        <authorList>
            <person name="Miao C."/>
            <person name="Wan Y."/>
            <person name="Jin W."/>
        </authorList>
    </citation>
    <scope>NUCLEOTIDE SEQUENCE [LARGE SCALE GENOMIC DNA]</scope>
    <source>
        <strain evidence="10 11">BJGMM-B45</strain>
    </source>
</reference>
<dbReference type="Proteomes" id="UP000019113">
    <property type="component" value="Unassembled WGS sequence"/>
</dbReference>
<comment type="caution">
    <text evidence="9">Lacks conserved residue(s) required for the propagation of feature annotation.</text>
</comment>
<organism evidence="10 11">
    <name type="scientific">Halomonas huangheensis</name>
    <dbReference type="NCBI Taxonomy" id="1178482"/>
    <lineage>
        <taxon>Bacteria</taxon>
        <taxon>Pseudomonadati</taxon>
        <taxon>Pseudomonadota</taxon>
        <taxon>Gammaproteobacteria</taxon>
        <taxon>Oceanospirillales</taxon>
        <taxon>Halomonadaceae</taxon>
        <taxon>Halomonas</taxon>
    </lineage>
</organism>
<evidence type="ECO:0000256" key="5">
    <source>
        <dbReference type="ARBA" id="ARBA00022573"/>
    </source>
</evidence>
<dbReference type="PATRIC" id="fig|1178482.3.peg.2016"/>
<keyword evidence="4 9" id="KW-1003">Cell membrane</keyword>
<accession>W1N758</accession>
<evidence type="ECO:0000256" key="8">
    <source>
        <dbReference type="ARBA" id="ARBA00023136"/>
    </source>
</evidence>
<dbReference type="Pfam" id="PF03186">
    <property type="entry name" value="CobD_Cbib"/>
    <property type="match status" value="1"/>
</dbReference>
<evidence type="ECO:0000313" key="10">
    <source>
        <dbReference type="EMBL" id="ERL51363.1"/>
    </source>
</evidence>
<comment type="function">
    <text evidence="9">Converts cobyric acid to cobinamide by the addition of aminopropanol on the F carboxylic group.</text>
</comment>
<dbReference type="InterPro" id="IPR004485">
    <property type="entry name" value="Cobalamin_biosynth_CobD/CbiB"/>
</dbReference>
<dbReference type="HAMAP" id="MF_00024">
    <property type="entry name" value="CobD_CbiB"/>
    <property type="match status" value="1"/>
</dbReference>
<dbReference type="GO" id="GO:0009236">
    <property type="term" value="P:cobalamin biosynthetic process"/>
    <property type="evidence" value="ECO:0007669"/>
    <property type="project" value="UniProtKB-UniRule"/>
</dbReference>
<protein>
    <recommendedName>
        <fullName evidence="9">Cobalamin biosynthesis protein CobD</fullName>
    </recommendedName>
</protein>
<comment type="similarity">
    <text evidence="3 9">Belongs to the CobD/CbiB family.</text>
</comment>
<keyword evidence="11" id="KW-1185">Reference proteome</keyword>
<feature type="transmembrane region" description="Helical" evidence="9">
    <location>
        <begin position="84"/>
        <end position="105"/>
    </location>
</feature>
<evidence type="ECO:0000256" key="1">
    <source>
        <dbReference type="ARBA" id="ARBA00004651"/>
    </source>
</evidence>
<gene>
    <name evidence="9" type="primary">cobD</name>
    <name evidence="10" type="ORF">BJB45_14320</name>
</gene>
<dbReference type="UniPathway" id="UPA00148"/>
<comment type="caution">
    <text evidence="10">The sequence shown here is derived from an EMBL/GenBank/DDBJ whole genome shotgun (WGS) entry which is preliminary data.</text>
</comment>
<evidence type="ECO:0000256" key="6">
    <source>
        <dbReference type="ARBA" id="ARBA00022692"/>
    </source>
</evidence>
<dbReference type="EMBL" id="AVBC01000026">
    <property type="protein sequence ID" value="ERL51363.1"/>
    <property type="molecule type" value="Genomic_DNA"/>
</dbReference>
<comment type="pathway">
    <text evidence="2 9">Cofactor biosynthesis; adenosylcobalamin biosynthesis.</text>
</comment>
<sequence length="326" mass="35323">MILSPELALMAMLGLCLDLVIGDPRWLPHPVVLMGRAIAVLERQWNRGSPRQRRWRGVCLTLTVVIASWMIATLLLAVLSAISVWLCVFAEILLLASCLATRGLVSAAHAIYRPLAAGDLVAARRAVSHIVGRDTTQLDERGVTRACVESVAENTVDGITAPLVWAMLGGAPLALAYKAVNTLDSMVGYRNQRYADFGWASARLDDVLNWLPARLTAFAMWLLSWGLPGLHSSGAWRATCAQAPRHPSPNSGWPEAMAANLLGVQLGGRNHYGDQISERALLGEPRQQLSAEHIKGVVHCLYAGTLGVCLMLAGMVLLKLVLINLY</sequence>
<keyword evidence="6 9" id="KW-0812">Transmembrane</keyword>
<dbReference type="GO" id="GO:0005886">
    <property type="term" value="C:plasma membrane"/>
    <property type="evidence" value="ECO:0007669"/>
    <property type="project" value="UniProtKB-SubCell"/>
</dbReference>
<dbReference type="GO" id="GO:0015420">
    <property type="term" value="F:ABC-type vitamin B12 transporter activity"/>
    <property type="evidence" value="ECO:0007669"/>
    <property type="project" value="UniProtKB-UniRule"/>
</dbReference>
<evidence type="ECO:0000256" key="9">
    <source>
        <dbReference type="HAMAP-Rule" id="MF_00024"/>
    </source>
</evidence>
<keyword evidence="7 9" id="KW-1133">Transmembrane helix</keyword>
<name>W1N758_9GAMM</name>
<dbReference type="eggNOG" id="COG1270">
    <property type="taxonomic scope" value="Bacteria"/>
</dbReference>
<dbReference type="KEGG" id="hhu:AR456_12875"/>
<evidence type="ECO:0000256" key="2">
    <source>
        <dbReference type="ARBA" id="ARBA00004953"/>
    </source>
</evidence>
<dbReference type="OrthoDB" id="9811967at2"/>
<comment type="subcellular location">
    <subcellularLocation>
        <location evidence="1 9">Cell membrane</location>
        <topology evidence="1 9">Multi-pass membrane protein</topology>
    </subcellularLocation>
</comment>
<proteinExistence type="inferred from homology"/>
<evidence type="ECO:0000256" key="7">
    <source>
        <dbReference type="ARBA" id="ARBA00022989"/>
    </source>
</evidence>
<dbReference type="AlphaFoldDB" id="W1N758"/>
<dbReference type="PANTHER" id="PTHR34308:SF1">
    <property type="entry name" value="COBALAMIN BIOSYNTHESIS PROTEIN CBIB"/>
    <property type="match status" value="1"/>
</dbReference>
<feature type="transmembrane region" description="Helical" evidence="9">
    <location>
        <begin position="55"/>
        <end position="77"/>
    </location>
</feature>
<keyword evidence="5 9" id="KW-0169">Cobalamin biosynthesis</keyword>
<dbReference type="GO" id="GO:0048472">
    <property type="term" value="F:threonine-phosphate decarboxylase activity"/>
    <property type="evidence" value="ECO:0007669"/>
    <property type="project" value="InterPro"/>
</dbReference>
<feature type="transmembrane region" description="Helical" evidence="9">
    <location>
        <begin position="301"/>
        <end position="322"/>
    </location>
</feature>
<dbReference type="PANTHER" id="PTHR34308">
    <property type="entry name" value="COBALAMIN BIOSYNTHESIS PROTEIN CBIB"/>
    <property type="match status" value="1"/>
</dbReference>
<dbReference type="NCBIfam" id="TIGR00380">
    <property type="entry name" value="cobal_cbiB"/>
    <property type="match status" value="1"/>
</dbReference>
<evidence type="ECO:0000313" key="11">
    <source>
        <dbReference type="Proteomes" id="UP000019113"/>
    </source>
</evidence>
<dbReference type="RefSeq" id="WP_021818975.1">
    <property type="nucleotide sequence ID" value="NZ_AVBC01000026.1"/>
</dbReference>
<evidence type="ECO:0000256" key="4">
    <source>
        <dbReference type="ARBA" id="ARBA00022475"/>
    </source>
</evidence>